<keyword evidence="6" id="KW-0012">Acyltransferase</keyword>
<organism evidence="8 9">
    <name type="scientific">Byssothecium circinans</name>
    <dbReference type="NCBI Taxonomy" id="147558"/>
    <lineage>
        <taxon>Eukaryota</taxon>
        <taxon>Fungi</taxon>
        <taxon>Dikarya</taxon>
        <taxon>Ascomycota</taxon>
        <taxon>Pezizomycotina</taxon>
        <taxon>Dothideomycetes</taxon>
        <taxon>Pleosporomycetidae</taxon>
        <taxon>Pleosporales</taxon>
        <taxon>Massarineae</taxon>
        <taxon>Massarinaceae</taxon>
        <taxon>Byssothecium</taxon>
    </lineage>
</organism>
<sequence length="331" mass="37185">MEKYSQFRDSGTGIAPFLPIPSPPAGIWAPVHFFLYLLRAPFALSLSLLYFFFLEPLPVGNWVKKCLLGIILTIPGVWWVDLQVDGVKRGRLAENKHHLPRAGTIIAASFTSPLDPLYLAGIFTPVFTRSWVGEKKVEVISLFRAICLAFSKPELEPPTNAKLITLSELTERFPDSIICVFPETTTTNGRGILRFSPSLLTVNPRTKIYPVHVKYTPGDITTPVPGTVLSWTWRLLSKPTHVMRVRIARQIYNNTADPDAARASAVDSGFNTNIFDGPQMRNGVGTPEKERELEWLESVREDFARLGRVKRTALGAEEKVAFVKVWGRKRR</sequence>
<dbReference type="GO" id="GO:0006629">
    <property type="term" value="P:lipid metabolic process"/>
    <property type="evidence" value="ECO:0007669"/>
    <property type="project" value="UniProtKB-KW"/>
</dbReference>
<dbReference type="PANTHER" id="PTHR23063:SF60">
    <property type="entry name" value="LYSOPHOSPHATIDIC ACID:OLEOYL-COA ACYLTRANSFERASE 1"/>
    <property type="match status" value="1"/>
</dbReference>
<evidence type="ECO:0000256" key="1">
    <source>
        <dbReference type="ARBA" id="ARBA00022679"/>
    </source>
</evidence>
<evidence type="ECO:0000256" key="7">
    <source>
        <dbReference type="SAM" id="Phobius"/>
    </source>
</evidence>
<keyword evidence="3 7" id="KW-1133">Transmembrane helix</keyword>
<gene>
    <name evidence="8" type="ORF">CC80DRAFT_531723</name>
</gene>
<name>A0A6A5UB84_9PLEO</name>
<keyword evidence="2 7" id="KW-0812">Transmembrane</keyword>
<dbReference type="GO" id="GO:0016746">
    <property type="term" value="F:acyltransferase activity"/>
    <property type="evidence" value="ECO:0007669"/>
    <property type="project" value="UniProtKB-KW"/>
</dbReference>
<evidence type="ECO:0000256" key="2">
    <source>
        <dbReference type="ARBA" id="ARBA00022692"/>
    </source>
</evidence>
<evidence type="ECO:0000256" key="6">
    <source>
        <dbReference type="ARBA" id="ARBA00023315"/>
    </source>
</evidence>
<evidence type="ECO:0000256" key="5">
    <source>
        <dbReference type="ARBA" id="ARBA00023136"/>
    </source>
</evidence>
<keyword evidence="1" id="KW-0808">Transferase</keyword>
<feature type="transmembrane region" description="Helical" evidence="7">
    <location>
        <begin position="33"/>
        <end position="54"/>
    </location>
</feature>
<protein>
    <recommendedName>
        <fullName evidence="10">Phospholipid/glycerol acyltransferase domain-containing protein</fullName>
    </recommendedName>
</protein>
<dbReference type="AlphaFoldDB" id="A0A6A5UB84"/>
<dbReference type="Proteomes" id="UP000800035">
    <property type="component" value="Unassembled WGS sequence"/>
</dbReference>
<dbReference type="OrthoDB" id="272512at2759"/>
<dbReference type="EMBL" id="ML976980">
    <property type="protein sequence ID" value="KAF1961964.1"/>
    <property type="molecule type" value="Genomic_DNA"/>
</dbReference>
<evidence type="ECO:0000313" key="8">
    <source>
        <dbReference type="EMBL" id="KAF1961964.1"/>
    </source>
</evidence>
<accession>A0A6A5UB84</accession>
<dbReference type="PANTHER" id="PTHR23063">
    <property type="entry name" value="PHOSPHOLIPID ACYLTRANSFERASE"/>
    <property type="match status" value="1"/>
</dbReference>
<evidence type="ECO:0000256" key="3">
    <source>
        <dbReference type="ARBA" id="ARBA00022989"/>
    </source>
</evidence>
<evidence type="ECO:0008006" key="10">
    <source>
        <dbReference type="Google" id="ProtNLM"/>
    </source>
</evidence>
<feature type="transmembrane region" description="Helical" evidence="7">
    <location>
        <begin position="66"/>
        <end position="82"/>
    </location>
</feature>
<evidence type="ECO:0000256" key="4">
    <source>
        <dbReference type="ARBA" id="ARBA00023098"/>
    </source>
</evidence>
<keyword evidence="5 7" id="KW-0472">Membrane</keyword>
<evidence type="ECO:0000313" key="9">
    <source>
        <dbReference type="Proteomes" id="UP000800035"/>
    </source>
</evidence>
<reference evidence="8" key="1">
    <citation type="journal article" date="2020" name="Stud. Mycol.">
        <title>101 Dothideomycetes genomes: a test case for predicting lifestyles and emergence of pathogens.</title>
        <authorList>
            <person name="Haridas S."/>
            <person name="Albert R."/>
            <person name="Binder M."/>
            <person name="Bloem J."/>
            <person name="Labutti K."/>
            <person name="Salamov A."/>
            <person name="Andreopoulos B."/>
            <person name="Baker S."/>
            <person name="Barry K."/>
            <person name="Bills G."/>
            <person name="Bluhm B."/>
            <person name="Cannon C."/>
            <person name="Castanera R."/>
            <person name="Culley D."/>
            <person name="Daum C."/>
            <person name="Ezra D."/>
            <person name="Gonzalez J."/>
            <person name="Henrissat B."/>
            <person name="Kuo A."/>
            <person name="Liang C."/>
            <person name="Lipzen A."/>
            <person name="Lutzoni F."/>
            <person name="Magnuson J."/>
            <person name="Mondo S."/>
            <person name="Nolan M."/>
            <person name="Ohm R."/>
            <person name="Pangilinan J."/>
            <person name="Park H.-J."/>
            <person name="Ramirez L."/>
            <person name="Alfaro M."/>
            <person name="Sun H."/>
            <person name="Tritt A."/>
            <person name="Yoshinaga Y."/>
            <person name="Zwiers L.-H."/>
            <person name="Turgeon B."/>
            <person name="Goodwin S."/>
            <person name="Spatafora J."/>
            <person name="Crous P."/>
            <person name="Grigoriev I."/>
        </authorList>
    </citation>
    <scope>NUCLEOTIDE SEQUENCE</scope>
    <source>
        <strain evidence="8">CBS 675.92</strain>
    </source>
</reference>
<keyword evidence="9" id="KW-1185">Reference proteome</keyword>
<proteinExistence type="predicted"/>
<keyword evidence="4" id="KW-0443">Lipid metabolism</keyword>